<dbReference type="SUPFAM" id="SSF54975">
    <property type="entry name" value="Acylphosphatase/BLUF domain-like"/>
    <property type="match status" value="1"/>
</dbReference>
<accession>A0A6F8VH36</accession>
<dbReference type="RefSeq" id="WP_173066833.1">
    <property type="nucleotide sequence ID" value="NZ_AP022853.1"/>
</dbReference>
<feature type="active site" evidence="4">
    <location>
        <position position="41"/>
    </location>
</feature>
<proteinExistence type="inferred from homology"/>
<evidence type="ECO:0000256" key="4">
    <source>
        <dbReference type="PROSITE-ProRule" id="PRU00520"/>
    </source>
</evidence>
<evidence type="ECO:0000256" key="2">
    <source>
        <dbReference type="ARBA" id="ARBA00012150"/>
    </source>
</evidence>
<evidence type="ECO:0000256" key="1">
    <source>
        <dbReference type="ARBA" id="ARBA00005614"/>
    </source>
</evidence>
<name>A0A6F8VH36_9PROT</name>
<feature type="active site" evidence="4">
    <location>
        <position position="23"/>
    </location>
</feature>
<protein>
    <recommendedName>
        <fullName evidence="2 4">acylphosphatase</fullName>
        <ecNumber evidence="2 4">3.6.1.7</ecNumber>
    </recommendedName>
</protein>
<reference evidence="8" key="1">
    <citation type="submission" date="2020-03" db="EMBL/GenBank/DDBJ databases">
        <title>Complete genome sequence of sulfur-oxidizing bacterium skT11.</title>
        <authorList>
            <person name="Kanda M."/>
            <person name="Kojima H."/>
            <person name="Fukui M."/>
        </authorList>
    </citation>
    <scope>NUCLEOTIDE SEQUENCE [LARGE SCALE GENOMIC DNA]</scope>
    <source>
        <strain evidence="8">skT11</strain>
    </source>
</reference>
<dbReference type="GO" id="GO:0003998">
    <property type="term" value="F:acylphosphatase activity"/>
    <property type="evidence" value="ECO:0007669"/>
    <property type="project" value="UniProtKB-EC"/>
</dbReference>
<evidence type="ECO:0000259" key="6">
    <source>
        <dbReference type="PROSITE" id="PS51160"/>
    </source>
</evidence>
<dbReference type="PRINTS" id="PR00112">
    <property type="entry name" value="ACYLPHPHTASE"/>
</dbReference>
<dbReference type="PROSITE" id="PS51160">
    <property type="entry name" value="ACYLPHOSPHATASE_3"/>
    <property type="match status" value="1"/>
</dbReference>
<dbReference type="InterPro" id="IPR017968">
    <property type="entry name" value="Acylphosphatase_CS"/>
</dbReference>
<dbReference type="KEGG" id="slac:SKTS_29610"/>
<dbReference type="PROSITE" id="PS00151">
    <property type="entry name" value="ACYLPHOSPHATASE_2"/>
    <property type="match status" value="1"/>
</dbReference>
<evidence type="ECO:0000256" key="3">
    <source>
        <dbReference type="ARBA" id="ARBA00047645"/>
    </source>
</evidence>
<dbReference type="Pfam" id="PF00708">
    <property type="entry name" value="Acylphosphatase"/>
    <property type="match status" value="1"/>
</dbReference>
<dbReference type="Proteomes" id="UP000502260">
    <property type="component" value="Chromosome"/>
</dbReference>
<dbReference type="Gene3D" id="3.30.70.100">
    <property type="match status" value="1"/>
</dbReference>
<dbReference type="EMBL" id="AP022853">
    <property type="protein sequence ID" value="BCB28075.1"/>
    <property type="molecule type" value="Genomic_DNA"/>
</dbReference>
<keyword evidence="4" id="KW-0378">Hydrolase</keyword>
<organism evidence="7 8">
    <name type="scientific">Sulfurimicrobium lacus</name>
    <dbReference type="NCBI Taxonomy" id="2715678"/>
    <lineage>
        <taxon>Bacteria</taxon>
        <taxon>Pseudomonadati</taxon>
        <taxon>Pseudomonadota</taxon>
        <taxon>Betaproteobacteria</taxon>
        <taxon>Nitrosomonadales</taxon>
        <taxon>Sulfuricellaceae</taxon>
        <taxon>Sulfurimicrobium</taxon>
    </lineage>
</organism>
<dbReference type="InterPro" id="IPR036046">
    <property type="entry name" value="Acylphosphatase-like_dom_sf"/>
</dbReference>
<gene>
    <name evidence="7" type="ORF">SKTS_29610</name>
</gene>
<comment type="catalytic activity">
    <reaction evidence="3 4">
        <text>an acyl phosphate + H2O = a carboxylate + phosphate + H(+)</text>
        <dbReference type="Rhea" id="RHEA:14965"/>
        <dbReference type="ChEBI" id="CHEBI:15377"/>
        <dbReference type="ChEBI" id="CHEBI:15378"/>
        <dbReference type="ChEBI" id="CHEBI:29067"/>
        <dbReference type="ChEBI" id="CHEBI:43474"/>
        <dbReference type="ChEBI" id="CHEBI:59918"/>
        <dbReference type="EC" id="3.6.1.7"/>
    </reaction>
</comment>
<dbReference type="EC" id="3.6.1.7" evidence="2 4"/>
<dbReference type="InterPro" id="IPR020456">
    <property type="entry name" value="Acylphosphatase"/>
</dbReference>
<sequence length="95" mass="10642">MSESAHVAKLIRLHGRVQGVFYRESMCRKAAELGIAGWVRNRRDGTVEAMVQGDAEAVQRMLEWARRGPEMAQVTDMTVEPGSGSFTGFERRDTD</sequence>
<dbReference type="PANTHER" id="PTHR47268:SF4">
    <property type="entry name" value="ACYLPHOSPHATASE"/>
    <property type="match status" value="1"/>
</dbReference>
<evidence type="ECO:0000256" key="5">
    <source>
        <dbReference type="RuleBase" id="RU004168"/>
    </source>
</evidence>
<keyword evidence="8" id="KW-1185">Reference proteome</keyword>
<feature type="domain" description="Acylphosphatase-like" evidence="6">
    <location>
        <begin position="8"/>
        <end position="93"/>
    </location>
</feature>
<evidence type="ECO:0000313" key="8">
    <source>
        <dbReference type="Proteomes" id="UP000502260"/>
    </source>
</evidence>
<evidence type="ECO:0000313" key="7">
    <source>
        <dbReference type="EMBL" id="BCB28075.1"/>
    </source>
</evidence>
<comment type="similarity">
    <text evidence="1 5">Belongs to the acylphosphatase family.</text>
</comment>
<dbReference type="AlphaFoldDB" id="A0A6F8VH36"/>
<dbReference type="PANTHER" id="PTHR47268">
    <property type="entry name" value="ACYLPHOSPHATASE"/>
    <property type="match status" value="1"/>
</dbReference>
<dbReference type="InterPro" id="IPR001792">
    <property type="entry name" value="Acylphosphatase-like_dom"/>
</dbReference>